<gene>
    <name evidence="3" type="ORF">BSEPE_0600</name>
</gene>
<dbReference type="OrthoDB" id="6302218at2"/>
<dbReference type="SMART" id="SM00530">
    <property type="entry name" value="HTH_XRE"/>
    <property type="match status" value="1"/>
</dbReference>
<dbReference type="Proteomes" id="UP000067399">
    <property type="component" value="Chromosome"/>
</dbReference>
<proteinExistence type="predicted"/>
<protein>
    <submittedName>
        <fullName evidence="3">Phage repressor protein C</fullName>
    </submittedName>
</protein>
<dbReference type="SUPFAM" id="SSF47413">
    <property type="entry name" value="lambda repressor-like DNA-binding domains"/>
    <property type="match status" value="1"/>
</dbReference>
<evidence type="ECO:0000259" key="2">
    <source>
        <dbReference type="PROSITE" id="PS50943"/>
    </source>
</evidence>
<dbReference type="InterPro" id="IPR010982">
    <property type="entry name" value="Lambda_DNA-bd_dom_sf"/>
</dbReference>
<reference evidence="3 4" key="2">
    <citation type="journal article" date="2016" name="ISME J.">
        <title>Heterogeneous composition of key metabolic gene clusters in a vent mussel symbiont population.</title>
        <authorList>
            <person name="Ikuta T."/>
            <person name="Takaki Y."/>
            <person name="Nagai Y."/>
            <person name="Shimamura S."/>
            <person name="Tsuda M."/>
            <person name="Kawagucci S."/>
            <person name="Aoki Y."/>
            <person name="Inoue K."/>
            <person name="Teruya M."/>
            <person name="Satou K."/>
            <person name="Teruya K."/>
            <person name="Shimoji M."/>
            <person name="Tamotsu H."/>
            <person name="Hirano T."/>
            <person name="Maruyama T."/>
            <person name="Yoshida T."/>
        </authorList>
    </citation>
    <scope>NUCLEOTIDE SEQUENCE [LARGE SCALE GENOMIC DNA]</scope>
    <source>
        <strain evidence="3 4">Myojin Knoll</strain>
    </source>
</reference>
<evidence type="ECO:0000256" key="1">
    <source>
        <dbReference type="SAM" id="MobiDB-lite"/>
    </source>
</evidence>
<evidence type="ECO:0000313" key="4">
    <source>
        <dbReference type="Proteomes" id="UP000067399"/>
    </source>
</evidence>
<dbReference type="Pfam" id="PF01381">
    <property type="entry name" value="HTH_3"/>
    <property type="match status" value="1"/>
</dbReference>
<dbReference type="AlphaFoldDB" id="A0A0N7KBC2"/>
<dbReference type="PROSITE" id="PS50943">
    <property type="entry name" value="HTH_CROC1"/>
    <property type="match status" value="1"/>
</dbReference>
<dbReference type="GO" id="GO:0003677">
    <property type="term" value="F:DNA binding"/>
    <property type="evidence" value="ECO:0007669"/>
    <property type="project" value="InterPro"/>
</dbReference>
<accession>A0A0N7KBC2</accession>
<reference evidence="3 4" key="1">
    <citation type="journal article" date="2000" name="Mar. Ecol. Prog. Ser.">
        <title>Phylogenetic characterization of endosymbionts in three hydrothermal vent mussels: influence on host distributions.</title>
        <authorList>
            <person name="Fujiwara Y."/>
            <person name="Takai K."/>
            <person name="Uematsu K."/>
            <person name="Tsuchida S."/>
            <person name="Hunt J.C."/>
            <person name="Hashimoto J."/>
        </authorList>
    </citation>
    <scope>NUCLEOTIDE SEQUENCE [LARGE SCALE GENOMIC DNA]</scope>
    <source>
        <strain evidence="3 4">Myojin Knoll</strain>
    </source>
</reference>
<sequence length="95" mass="10619">MKLNERLKLIRTTEGFTQVEFAKIIGISHDSGIRRIESGSQEPGASKIEAICLRFPEYALWLTTEQVQPPHQISPDLAKSNKDTNNASARAKVKL</sequence>
<dbReference type="KEGG" id="ebh:BSEPE_0600"/>
<dbReference type="EMBL" id="AP013042">
    <property type="protein sequence ID" value="BAS67607.1"/>
    <property type="molecule type" value="Genomic_DNA"/>
</dbReference>
<feature type="domain" description="HTH cro/C1-type" evidence="2">
    <location>
        <begin position="7"/>
        <end position="67"/>
    </location>
</feature>
<dbReference type="CDD" id="cd00093">
    <property type="entry name" value="HTH_XRE"/>
    <property type="match status" value="1"/>
</dbReference>
<dbReference type="RefSeq" id="WP_066043955.1">
    <property type="nucleotide sequence ID" value="NZ_AP013042.1"/>
</dbReference>
<keyword evidence="4" id="KW-1185">Reference proteome</keyword>
<dbReference type="STRING" id="1303921.BSEPE_0600"/>
<dbReference type="Gene3D" id="1.10.260.40">
    <property type="entry name" value="lambda repressor-like DNA-binding domains"/>
    <property type="match status" value="1"/>
</dbReference>
<dbReference type="InterPro" id="IPR001387">
    <property type="entry name" value="Cro/C1-type_HTH"/>
</dbReference>
<name>A0A0N7KBC2_9GAMM</name>
<feature type="region of interest" description="Disordered" evidence="1">
    <location>
        <begin position="71"/>
        <end position="95"/>
    </location>
</feature>
<evidence type="ECO:0000313" key="3">
    <source>
        <dbReference type="EMBL" id="BAS67607.1"/>
    </source>
</evidence>
<organism evidence="3 4">
    <name type="scientific">endosymbiont of Bathymodiolus septemdierum str. Myojin knoll</name>
    <dbReference type="NCBI Taxonomy" id="1303921"/>
    <lineage>
        <taxon>Bacteria</taxon>
        <taxon>Pseudomonadati</taxon>
        <taxon>Pseudomonadota</taxon>
        <taxon>Gammaproteobacteria</taxon>
        <taxon>sulfur-oxidizing symbionts</taxon>
    </lineage>
</organism>